<proteinExistence type="predicted"/>
<evidence type="ECO:0000313" key="3">
    <source>
        <dbReference type="Proteomes" id="UP000273611"/>
    </source>
</evidence>
<evidence type="ECO:0000256" key="1">
    <source>
        <dbReference type="SAM" id="MobiDB-lite"/>
    </source>
</evidence>
<sequence length="77" mass="8524">MGNGGVRRIPFAPRAGRRWRQPDERPPPAISATEVRAPCPLSIASARPGDPFEGRRFGNAEIQLMADRLGAFERCQH</sequence>
<name>A0A3S0SX40_9HYPH</name>
<evidence type="ECO:0000313" key="2">
    <source>
        <dbReference type="EMBL" id="RUM01857.1"/>
    </source>
</evidence>
<comment type="caution">
    <text evidence="2">The sequence shown here is derived from an EMBL/GenBank/DDBJ whole genome shotgun (WGS) entry which is preliminary data.</text>
</comment>
<organism evidence="2 3">
    <name type="scientific">Rhizobium anhuiense</name>
    <dbReference type="NCBI Taxonomy" id="1184720"/>
    <lineage>
        <taxon>Bacteria</taxon>
        <taxon>Pseudomonadati</taxon>
        <taxon>Pseudomonadota</taxon>
        <taxon>Alphaproteobacteria</taxon>
        <taxon>Hyphomicrobiales</taxon>
        <taxon>Rhizobiaceae</taxon>
        <taxon>Rhizobium/Agrobacterium group</taxon>
        <taxon>Rhizobium</taxon>
    </lineage>
</organism>
<dbReference type="AlphaFoldDB" id="A0A3S0SX40"/>
<protein>
    <submittedName>
        <fullName evidence="2">Uncharacterized protein</fullName>
    </submittedName>
</protein>
<gene>
    <name evidence="2" type="ORF">EEQ99_12320</name>
</gene>
<accession>A0A3S0SX40</accession>
<dbReference type="Proteomes" id="UP000273611">
    <property type="component" value="Unassembled WGS sequence"/>
</dbReference>
<dbReference type="EMBL" id="RIBW01000004">
    <property type="protein sequence ID" value="RUM01857.1"/>
    <property type="molecule type" value="Genomic_DNA"/>
</dbReference>
<reference evidence="2 3" key="1">
    <citation type="journal article" date="2015" name="Int. J. Syst. Evol. Microbiol.">
        <title>Rhizobium anhuiense sp. nov., isolated from effective nodules of Vicia faba and Pisum sativum.</title>
        <authorList>
            <person name="Zhang Y.J."/>
            <person name="Zheng W.T."/>
            <person name="Everall I."/>
            <person name="Young J.P."/>
            <person name="Zhang X.X."/>
            <person name="Tian C.F."/>
            <person name="Sui X.H."/>
            <person name="Wang E.T."/>
            <person name="Chen W.X."/>
        </authorList>
    </citation>
    <scope>NUCLEOTIDE SEQUENCE [LARGE SCALE GENOMIC DNA]</scope>
    <source>
        <strain evidence="2 3">CCBAU 23252</strain>
    </source>
</reference>
<feature type="region of interest" description="Disordered" evidence="1">
    <location>
        <begin position="1"/>
        <end position="36"/>
    </location>
</feature>